<name>A0AAN7PIS1_9COLE</name>
<comment type="caution">
    <text evidence="2">The sequence shown here is derived from an EMBL/GenBank/DDBJ whole genome shotgun (WGS) entry which is preliminary data.</text>
</comment>
<evidence type="ECO:0000313" key="2">
    <source>
        <dbReference type="EMBL" id="KAK4887454.1"/>
    </source>
</evidence>
<gene>
    <name evidence="2" type="ORF">RN001_003725</name>
</gene>
<keyword evidence="3" id="KW-1185">Reference proteome</keyword>
<organism evidence="2 3">
    <name type="scientific">Aquatica leii</name>
    <dbReference type="NCBI Taxonomy" id="1421715"/>
    <lineage>
        <taxon>Eukaryota</taxon>
        <taxon>Metazoa</taxon>
        <taxon>Ecdysozoa</taxon>
        <taxon>Arthropoda</taxon>
        <taxon>Hexapoda</taxon>
        <taxon>Insecta</taxon>
        <taxon>Pterygota</taxon>
        <taxon>Neoptera</taxon>
        <taxon>Endopterygota</taxon>
        <taxon>Coleoptera</taxon>
        <taxon>Polyphaga</taxon>
        <taxon>Elateriformia</taxon>
        <taxon>Elateroidea</taxon>
        <taxon>Lampyridae</taxon>
        <taxon>Luciolinae</taxon>
        <taxon>Aquatica</taxon>
    </lineage>
</organism>
<dbReference type="EMBL" id="JARPUR010000001">
    <property type="protein sequence ID" value="KAK4887454.1"/>
    <property type="molecule type" value="Genomic_DNA"/>
</dbReference>
<evidence type="ECO:0000256" key="1">
    <source>
        <dbReference type="SAM" id="Coils"/>
    </source>
</evidence>
<feature type="coiled-coil region" evidence="1">
    <location>
        <begin position="104"/>
        <end position="131"/>
    </location>
</feature>
<keyword evidence="1" id="KW-0175">Coiled coil</keyword>
<feature type="non-terminal residue" evidence="2">
    <location>
        <position position="1"/>
    </location>
</feature>
<protein>
    <submittedName>
        <fullName evidence="2">Uncharacterized protein</fullName>
    </submittedName>
</protein>
<accession>A0AAN7PIS1</accession>
<reference evidence="3" key="1">
    <citation type="submission" date="2023-01" db="EMBL/GenBank/DDBJ databases">
        <title>Key to firefly adult light organ development and bioluminescence: homeobox transcription factors regulate luciferase expression and transportation to peroxisome.</title>
        <authorList>
            <person name="Fu X."/>
        </authorList>
    </citation>
    <scope>NUCLEOTIDE SEQUENCE [LARGE SCALE GENOMIC DNA]</scope>
</reference>
<sequence>YSTHRPKKINKCSDYEYIDIGKSSKESEDEILKDDFPILREDDVTQVTKNLSAVPLPQSEALYESLLQDLTLTGQCIYPGDLISIKEDVLAIKLKLGSLSEEVLSVKKCMAQQLTAKYENLKNQARKYAAHNKRIVCGTGGGNHKYIKEVVLEAVLELLNKKTVYGKDNNFDDDFVMAVPEENLLAEPVNHYNEMDAELVGDISEMEVTFNTLSTSQPFPF</sequence>
<evidence type="ECO:0000313" key="3">
    <source>
        <dbReference type="Proteomes" id="UP001353858"/>
    </source>
</evidence>
<dbReference type="AlphaFoldDB" id="A0AAN7PIS1"/>
<proteinExistence type="predicted"/>
<dbReference type="Proteomes" id="UP001353858">
    <property type="component" value="Unassembled WGS sequence"/>
</dbReference>